<accession>A0A4Z2FJD1</accession>
<reference evidence="2 3" key="1">
    <citation type="submission" date="2019-03" db="EMBL/GenBank/DDBJ databases">
        <title>First draft genome of Liparis tanakae, snailfish: a comprehensive survey of snailfish specific genes.</title>
        <authorList>
            <person name="Kim W."/>
            <person name="Song I."/>
            <person name="Jeong J.-H."/>
            <person name="Kim D."/>
            <person name="Kim S."/>
            <person name="Ryu S."/>
            <person name="Song J.Y."/>
            <person name="Lee S.K."/>
        </authorList>
    </citation>
    <scope>NUCLEOTIDE SEQUENCE [LARGE SCALE GENOMIC DNA]</scope>
    <source>
        <tissue evidence="2">Muscle</tissue>
    </source>
</reference>
<feature type="region of interest" description="Disordered" evidence="1">
    <location>
        <begin position="100"/>
        <end position="173"/>
    </location>
</feature>
<comment type="caution">
    <text evidence="2">The sequence shown here is derived from an EMBL/GenBank/DDBJ whole genome shotgun (WGS) entry which is preliminary data.</text>
</comment>
<feature type="region of interest" description="Disordered" evidence="1">
    <location>
        <begin position="193"/>
        <end position="259"/>
    </location>
</feature>
<evidence type="ECO:0000313" key="2">
    <source>
        <dbReference type="EMBL" id="TNN41075.1"/>
    </source>
</evidence>
<feature type="region of interest" description="Disordered" evidence="1">
    <location>
        <begin position="272"/>
        <end position="319"/>
    </location>
</feature>
<dbReference type="EMBL" id="SRLO01001137">
    <property type="protein sequence ID" value="TNN41075.1"/>
    <property type="molecule type" value="Genomic_DNA"/>
</dbReference>
<gene>
    <name evidence="2" type="ORF">EYF80_048763</name>
</gene>
<evidence type="ECO:0000313" key="3">
    <source>
        <dbReference type="Proteomes" id="UP000314294"/>
    </source>
</evidence>
<dbReference type="AlphaFoldDB" id="A0A4Z2FJD1"/>
<proteinExistence type="predicted"/>
<feature type="compositionally biased region" description="Basic and acidic residues" evidence="1">
    <location>
        <begin position="232"/>
        <end position="254"/>
    </location>
</feature>
<sequence length="319" mass="35050">MTAYFPFWQKLAAVMRRVCPSTSFHSATFLSGMFQSRSFPSREPLRKYRSSWGEEEGGGGGCETALLRIQLNKRAASHRSTHPGVERDGRDEVDVLEAAETFPPGDVPQPDRLIHGGGEQEEVLDRHRERTRGRGGTGRCGPRCPGPPEHSWPTEGERSAVRRAASSGKSDTEECGFFYNGRLSVSCQANGAVEPRHKQTSYAKNTDSERALTSEGGLARLGVAVVPSPDRGSSDSREAKKTSLAAKPDERKDTSTNTTLRALKRVCGFGEGMEHPVHRGEVVPTGLHDRRRQHPPPRAWGTKRDRDNSTNEKAGVTVH</sequence>
<name>A0A4Z2FJD1_9TELE</name>
<protein>
    <submittedName>
        <fullName evidence="2">Uncharacterized protein</fullName>
    </submittedName>
</protein>
<dbReference type="Proteomes" id="UP000314294">
    <property type="component" value="Unassembled WGS sequence"/>
</dbReference>
<evidence type="ECO:0000256" key="1">
    <source>
        <dbReference type="SAM" id="MobiDB-lite"/>
    </source>
</evidence>
<keyword evidence="3" id="KW-1185">Reference proteome</keyword>
<organism evidence="2 3">
    <name type="scientific">Liparis tanakae</name>
    <name type="common">Tanaka's snailfish</name>
    <dbReference type="NCBI Taxonomy" id="230148"/>
    <lineage>
        <taxon>Eukaryota</taxon>
        <taxon>Metazoa</taxon>
        <taxon>Chordata</taxon>
        <taxon>Craniata</taxon>
        <taxon>Vertebrata</taxon>
        <taxon>Euteleostomi</taxon>
        <taxon>Actinopterygii</taxon>
        <taxon>Neopterygii</taxon>
        <taxon>Teleostei</taxon>
        <taxon>Neoteleostei</taxon>
        <taxon>Acanthomorphata</taxon>
        <taxon>Eupercaria</taxon>
        <taxon>Perciformes</taxon>
        <taxon>Cottioidei</taxon>
        <taxon>Cottales</taxon>
        <taxon>Liparidae</taxon>
        <taxon>Liparis</taxon>
    </lineage>
</organism>
<feature type="compositionally biased region" description="Basic and acidic residues" evidence="1">
    <location>
        <begin position="272"/>
        <end position="281"/>
    </location>
</feature>